<dbReference type="Proteomes" id="UP001059607">
    <property type="component" value="Chromosome"/>
</dbReference>
<gene>
    <name evidence="3" type="ORF">NK667_21275</name>
</gene>
<evidence type="ECO:0000259" key="2">
    <source>
        <dbReference type="Pfam" id="PF01757"/>
    </source>
</evidence>
<keyword evidence="3" id="KW-0808">Transferase</keyword>
<sequence length="374" mass="41670">MNLKGQIDSLTSLRFFAAAMIVVGHGGSNSYFSYSINFVDVRNAVSFFFVLSGFILSHAYRNLDLNHGVRSFFAARVSRLYPSHIFTAILAVLLLSPIDSLYDFARAGVNILMLQSLVPLLPWHYSLNAVSWSISTEFFFYALFPFILPIAKKRPRLLALSSVLIVVVMIAAASLFNLSTIEAAGGVTAWGILYISPVTRLAEFMAGMVAYQAALKIQAGSNPWSSSKATWFEFLSLFFVVLSMSTFAWLSKNVLVNIAPQAGVWVLVAGSFISFSILISVFSVQRGALSSFLTWTPLVYLGKISFSLYMVHQLVIRCMYKWNGGSFEADWLVFYISYWSLSLICAAALFHLIEQPFHAPIKKFISGHRLGMRN</sequence>
<organism evidence="3 4">
    <name type="scientific">Pseudomonas nunensis</name>
    <dbReference type="NCBI Taxonomy" id="2961896"/>
    <lineage>
        <taxon>Bacteria</taxon>
        <taxon>Pseudomonadati</taxon>
        <taxon>Pseudomonadota</taxon>
        <taxon>Gammaproteobacteria</taxon>
        <taxon>Pseudomonadales</taxon>
        <taxon>Pseudomonadaceae</taxon>
        <taxon>Pseudomonas</taxon>
    </lineage>
</organism>
<feature type="domain" description="Acyltransferase 3" evidence="2">
    <location>
        <begin position="8"/>
        <end position="350"/>
    </location>
</feature>
<feature type="transmembrane region" description="Helical" evidence="1">
    <location>
        <begin position="188"/>
        <end position="211"/>
    </location>
</feature>
<protein>
    <submittedName>
        <fullName evidence="3">Acyltransferase</fullName>
    </submittedName>
</protein>
<dbReference type="InterPro" id="IPR002656">
    <property type="entry name" value="Acyl_transf_3_dom"/>
</dbReference>
<reference evidence="3" key="1">
    <citation type="submission" date="2022-07" db="EMBL/GenBank/DDBJ databases">
        <title>Pseudomonas nunamit sp. nov. an antifungal species isolated from Greenland.</title>
        <authorList>
            <person name="Ntana F."/>
            <person name="Hennessy R.C."/>
            <person name="Zervas A."/>
            <person name="Stougaard P."/>
        </authorList>
    </citation>
    <scope>NUCLEOTIDE SEQUENCE</scope>
    <source>
        <strain evidence="3">In5</strain>
    </source>
</reference>
<keyword evidence="3" id="KW-0012">Acyltransferase</keyword>
<evidence type="ECO:0000256" key="1">
    <source>
        <dbReference type="SAM" id="Phobius"/>
    </source>
</evidence>
<feature type="transmembrane region" description="Helical" evidence="1">
    <location>
        <begin position="331"/>
        <end position="353"/>
    </location>
</feature>
<keyword evidence="1" id="KW-0472">Membrane</keyword>
<dbReference type="GO" id="GO:0016746">
    <property type="term" value="F:acyltransferase activity"/>
    <property type="evidence" value="ECO:0007669"/>
    <property type="project" value="UniProtKB-KW"/>
</dbReference>
<feature type="transmembrane region" description="Helical" evidence="1">
    <location>
        <begin position="231"/>
        <end position="250"/>
    </location>
</feature>
<name>A0ABY5EB93_9PSED</name>
<evidence type="ECO:0000313" key="4">
    <source>
        <dbReference type="Proteomes" id="UP001059607"/>
    </source>
</evidence>
<feature type="transmembrane region" description="Helical" evidence="1">
    <location>
        <begin position="80"/>
        <end position="98"/>
    </location>
</feature>
<feature type="transmembrane region" description="Helical" evidence="1">
    <location>
        <begin position="291"/>
        <end position="311"/>
    </location>
</feature>
<dbReference type="RefSeq" id="WP_083471361.1">
    <property type="nucleotide sequence ID" value="NZ_CP101125.1"/>
</dbReference>
<keyword evidence="4" id="KW-1185">Reference proteome</keyword>
<proteinExistence type="predicted"/>
<feature type="transmembrane region" description="Helical" evidence="1">
    <location>
        <begin position="262"/>
        <end position="284"/>
    </location>
</feature>
<dbReference type="PANTHER" id="PTHR23028">
    <property type="entry name" value="ACETYLTRANSFERASE"/>
    <property type="match status" value="1"/>
</dbReference>
<feature type="transmembrane region" description="Helical" evidence="1">
    <location>
        <begin position="129"/>
        <end position="150"/>
    </location>
</feature>
<dbReference type="InterPro" id="IPR050879">
    <property type="entry name" value="Acyltransferase_3"/>
</dbReference>
<feature type="transmembrane region" description="Helical" evidence="1">
    <location>
        <begin position="12"/>
        <end position="32"/>
    </location>
</feature>
<feature type="transmembrane region" description="Helical" evidence="1">
    <location>
        <begin position="44"/>
        <end position="60"/>
    </location>
</feature>
<keyword evidence="1" id="KW-0812">Transmembrane</keyword>
<feature type="transmembrane region" description="Helical" evidence="1">
    <location>
        <begin position="157"/>
        <end position="176"/>
    </location>
</feature>
<dbReference type="PANTHER" id="PTHR23028:SF53">
    <property type="entry name" value="ACYL_TRANSF_3 DOMAIN-CONTAINING PROTEIN"/>
    <property type="match status" value="1"/>
</dbReference>
<accession>A0ABY5EB93</accession>
<evidence type="ECO:0000313" key="3">
    <source>
        <dbReference type="EMBL" id="UTO12689.1"/>
    </source>
</evidence>
<dbReference type="EMBL" id="CP101125">
    <property type="protein sequence ID" value="UTO12689.1"/>
    <property type="molecule type" value="Genomic_DNA"/>
</dbReference>
<keyword evidence="1" id="KW-1133">Transmembrane helix</keyword>
<dbReference type="Pfam" id="PF01757">
    <property type="entry name" value="Acyl_transf_3"/>
    <property type="match status" value="1"/>
</dbReference>